<dbReference type="EMBL" id="JACHXK010000005">
    <property type="protein sequence ID" value="MBB3110737.1"/>
    <property type="molecule type" value="Genomic_DNA"/>
</dbReference>
<dbReference type="AlphaFoldDB" id="A0A7W5AXW3"/>
<evidence type="ECO:0000256" key="3">
    <source>
        <dbReference type="ARBA" id="ARBA00022692"/>
    </source>
</evidence>
<dbReference type="Gene3D" id="1.20.1250.20">
    <property type="entry name" value="MFS general substrate transporter like domains"/>
    <property type="match status" value="1"/>
</dbReference>
<dbReference type="SUPFAM" id="SSF103473">
    <property type="entry name" value="MFS general substrate transporter"/>
    <property type="match status" value="1"/>
</dbReference>
<feature type="transmembrane region" description="Helical" evidence="6">
    <location>
        <begin position="298"/>
        <end position="319"/>
    </location>
</feature>
<name>A0A7W5AXW3_9BACL</name>
<evidence type="ECO:0000256" key="1">
    <source>
        <dbReference type="ARBA" id="ARBA00004651"/>
    </source>
</evidence>
<keyword evidence="3 6" id="KW-0812">Transmembrane</keyword>
<keyword evidence="4 6" id="KW-1133">Transmembrane helix</keyword>
<dbReference type="GO" id="GO:0022857">
    <property type="term" value="F:transmembrane transporter activity"/>
    <property type="evidence" value="ECO:0007669"/>
    <property type="project" value="InterPro"/>
</dbReference>
<feature type="transmembrane region" description="Helical" evidence="6">
    <location>
        <begin position="365"/>
        <end position="384"/>
    </location>
</feature>
<feature type="transmembrane region" description="Helical" evidence="6">
    <location>
        <begin position="141"/>
        <end position="163"/>
    </location>
</feature>
<keyword evidence="5 6" id="KW-0472">Membrane</keyword>
<keyword evidence="9" id="KW-1185">Reference proteome</keyword>
<protein>
    <submittedName>
        <fullName evidence="8">MFS family permease</fullName>
    </submittedName>
</protein>
<dbReference type="InterPro" id="IPR036259">
    <property type="entry name" value="MFS_trans_sf"/>
</dbReference>
<dbReference type="PANTHER" id="PTHR23531">
    <property type="entry name" value="QUINOLENE RESISTANCE PROTEIN NORA"/>
    <property type="match status" value="1"/>
</dbReference>
<dbReference type="PANTHER" id="PTHR23531:SF2">
    <property type="entry name" value="PERMEASE"/>
    <property type="match status" value="1"/>
</dbReference>
<dbReference type="Proteomes" id="UP000570361">
    <property type="component" value="Unassembled WGS sequence"/>
</dbReference>
<feature type="domain" description="Major facilitator superfamily (MFS) profile" evidence="7">
    <location>
        <begin position="15"/>
        <end position="388"/>
    </location>
</feature>
<feature type="transmembrane region" description="Helical" evidence="6">
    <location>
        <begin position="52"/>
        <end position="70"/>
    </location>
</feature>
<reference evidence="8 9" key="1">
    <citation type="submission" date="2020-08" db="EMBL/GenBank/DDBJ databases">
        <title>Genomic Encyclopedia of Type Strains, Phase III (KMG-III): the genomes of soil and plant-associated and newly described type strains.</title>
        <authorList>
            <person name="Whitman W."/>
        </authorList>
    </citation>
    <scope>NUCLEOTIDE SEQUENCE [LARGE SCALE GENOMIC DNA]</scope>
    <source>
        <strain evidence="8 9">CECT 5862</strain>
    </source>
</reference>
<dbReference type="GO" id="GO:0005886">
    <property type="term" value="C:plasma membrane"/>
    <property type="evidence" value="ECO:0007669"/>
    <property type="project" value="UniProtKB-SubCell"/>
</dbReference>
<organism evidence="8 9">
    <name type="scientific">Paenibacillus phyllosphaerae</name>
    <dbReference type="NCBI Taxonomy" id="274593"/>
    <lineage>
        <taxon>Bacteria</taxon>
        <taxon>Bacillati</taxon>
        <taxon>Bacillota</taxon>
        <taxon>Bacilli</taxon>
        <taxon>Bacillales</taxon>
        <taxon>Paenibacillaceae</taxon>
        <taxon>Paenibacillus</taxon>
    </lineage>
</organism>
<accession>A0A7W5AXW3</accession>
<dbReference type="InterPro" id="IPR052714">
    <property type="entry name" value="MFS_Exporter"/>
</dbReference>
<feature type="transmembrane region" description="Helical" evidence="6">
    <location>
        <begin position="243"/>
        <end position="264"/>
    </location>
</feature>
<evidence type="ECO:0000313" key="8">
    <source>
        <dbReference type="EMBL" id="MBB3110737.1"/>
    </source>
</evidence>
<dbReference type="CDD" id="cd17489">
    <property type="entry name" value="MFS_YfcJ_like"/>
    <property type="match status" value="1"/>
</dbReference>
<comment type="subcellular location">
    <subcellularLocation>
        <location evidence="1">Cell membrane</location>
        <topology evidence="1">Multi-pass membrane protein</topology>
    </subcellularLocation>
</comment>
<feature type="transmembrane region" description="Helical" evidence="6">
    <location>
        <begin position="82"/>
        <end position="100"/>
    </location>
</feature>
<evidence type="ECO:0000313" key="9">
    <source>
        <dbReference type="Proteomes" id="UP000570361"/>
    </source>
</evidence>
<dbReference type="InterPro" id="IPR011701">
    <property type="entry name" value="MFS"/>
</dbReference>
<dbReference type="InterPro" id="IPR020846">
    <property type="entry name" value="MFS_dom"/>
</dbReference>
<dbReference type="RefSeq" id="WP_183600627.1">
    <property type="nucleotide sequence ID" value="NZ_JACHXK010000005.1"/>
</dbReference>
<feature type="transmembrane region" description="Helical" evidence="6">
    <location>
        <begin position="106"/>
        <end position="129"/>
    </location>
</feature>
<sequence>MQQQLADRPKLWSRDFLAICFSSFFLFMTFYILAVTLPIFVTDTLGGSQGKIGPVMTTFVVAALIFRPLAGKWLDQYSRRTLVLISLSLFFVCSGLYMLVDDYYVLLVLRLVHGIGFGIGATAIGAIAMDLVPAQRKGEGIGYYSLFMSLAMVVGPAIGLMITEAGSNMVLFGTCFVLAMLALVCGLSVRIPAAVLRDKDALRGWRQFIEPKALPIGLTGAVLAFSYGAITTFLSVYAKSLDLSAYASVFFAVFALMIVLSRPFTGKLYDRSGPNILVYPGLALFTVGMFALSGAHSLTLFLVAAAILGLGYGALFPSYQTIAIQSSPAHRSGLATGTFFLMFDGGYGIGSSVLGIVSANTGYHTMYFIAGLVVAASTIAYYLLYHRRQNERALAAVASNG</sequence>
<dbReference type="PROSITE" id="PS50850">
    <property type="entry name" value="MFS"/>
    <property type="match status" value="1"/>
</dbReference>
<evidence type="ECO:0000256" key="6">
    <source>
        <dbReference type="SAM" id="Phobius"/>
    </source>
</evidence>
<feature type="transmembrane region" description="Helical" evidence="6">
    <location>
        <begin position="276"/>
        <end position="292"/>
    </location>
</feature>
<feature type="transmembrane region" description="Helical" evidence="6">
    <location>
        <begin position="169"/>
        <end position="193"/>
    </location>
</feature>
<keyword evidence="2" id="KW-0813">Transport</keyword>
<evidence type="ECO:0000256" key="4">
    <source>
        <dbReference type="ARBA" id="ARBA00022989"/>
    </source>
</evidence>
<feature type="transmembrane region" description="Helical" evidence="6">
    <location>
        <begin position="16"/>
        <end position="40"/>
    </location>
</feature>
<evidence type="ECO:0000259" key="7">
    <source>
        <dbReference type="PROSITE" id="PS50850"/>
    </source>
</evidence>
<proteinExistence type="predicted"/>
<feature type="transmembrane region" description="Helical" evidence="6">
    <location>
        <begin position="339"/>
        <end position="359"/>
    </location>
</feature>
<comment type="caution">
    <text evidence="8">The sequence shown here is derived from an EMBL/GenBank/DDBJ whole genome shotgun (WGS) entry which is preliminary data.</text>
</comment>
<gene>
    <name evidence="8" type="ORF">FHS18_002804</name>
</gene>
<evidence type="ECO:0000256" key="2">
    <source>
        <dbReference type="ARBA" id="ARBA00022448"/>
    </source>
</evidence>
<evidence type="ECO:0000256" key="5">
    <source>
        <dbReference type="ARBA" id="ARBA00023136"/>
    </source>
</evidence>
<dbReference type="Pfam" id="PF07690">
    <property type="entry name" value="MFS_1"/>
    <property type="match status" value="1"/>
</dbReference>
<feature type="transmembrane region" description="Helical" evidence="6">
    <location>
        <begin position="214"/>
        <end position="237"/>
    </location>
</feature>